<dbReference type="EnsemblPlants" id="AVESA.00010b.r2.6AG1056490.1">
    <property type="protein sequence ID" value="AVESA.00010b.r2.6AG1056490.1.CDS"/>
    <property type="gene ID" value="AVESA.00010b.r2.6AG1056490"/>
</dbReference>
<accession>A0ACD5YWT9</accession>
<keyword evidence="2" id="KW-1185">Reference proteome</keyword>
<sequence length="745" mass="81868">MEDLARSVEDGLKLSKRLVLPGGLPPPRPPAGMERGPDAAAALLLPSAPMAYAVVADPGSVDTPDVPSYQPYVHGRLDPPALIPLQMKEIDLAVDCALDVAAVTLRARWWLHCITRSRECDVRLILPMGEQGSILGAEVTIGRRSYNTHVIEVEDQTMENIGKADSVGLLKPHMFCLTIPQVEGGADISATFTWSQKLHYDNGRFSVDIPFRFPYFVNPLPKVFMKREKIQLTVDSGFSKEVLLQGTSHPLKEKARQGDKLSFLHEAILESWSNKDFTFSYSVYSGDLSGGILLQPSTSQDYDDRDRFSIFLLPGNGNRKVFKKAVVFVVDTSGSMQGKPLENVKSAVSTALSELAQEDYFNIVTFNDELHSFSSCLEKVNEKTIAGAIDWMNQNFVAEGGTDIMHPLSEAMALLSSAHDLLPQIFLMTDGSVDDEHNICQTMQKELISRGSKSPRISTFGLGVYCNHYFLRMLASIGKGHYDAALETGSVESRIFKWFKKASNTIVANISIDATKYLDDFEVDSEYIPDISAESPLCVSGKYKGNFPETVIVKGNLADMTDISIELKVQHVTDMPPDKFFVAQQIALLTAKAWLSSDKQLERKVARLSIHHNILSEYTSMVALQTKLDAPQKGKQKQKGPKGANEPLRIPLNGLRLGFGDKAATRENLLAGFGEEKPEETLKIFKKGGGCCGRVADCLCCMCCIKVCNKMNDQCAIMMAQICAALSCLGCYDCCSEVCCGGSES</sequence>
<dbReference type="Proteomes" id="UP001732700">
    <property type="component" value="Chromosome 6A"/>
</dbReference>
<evidence type="ECO:0000313" key="2">
    <source>
        <dbReference type="Proteomes" id="UP001732700"/>
    </source>
</evidence>
<evidence type="ECO:0000313" key="1">
    <source>
        <dbReference type="EnsemblPlants" id="AVESA.00010b.r2.6AG1056490.1.CDS"/>
    </source>
</evidence>
<protein>
    <submittedName>
        <fullName evidence="1">Uncharacterized protein</fullName>
    </submittedName>
</protein>
<reference evidence="1" key="1">
    <citation type="submission" date="2021-05" db="EMBL/GenBank/DDBJ databases">
        <authorList>
            <person name="Scholz U."/>
            <person name="Mascher M."/>
            <person name="Fiebig A."/>
        </authorList>
    </citation>
    <scope>NUCLEOTIDE SEQUENCE [LARGE SCALE GENOMIC DNA]</scope>
</reference>
<proteinExistence type="predicted"/>
<name>A0ACD5YWT9_AVESA</name>
<organism evidence="1 2">
    <name type="scientific">Avena sativa</name>
    <name type="common">Oat</name>
    <dbReference type="NCBI Taxonomy" id="4498"/>
    <lineage>
        <taxon>Eukaryota</taxon>
        <taxon>Viridiplantae</taxon>
        <taxon>Streptophyta</taxon>
        <taxon>Embryophyta</taxon>
        <taxon>Tracheophyta</taxon>
        <taxon>Spermatophyta</taxon>
        <taxon>Magnoliopsida</taxon>
        <taxon>Liliopsida</taxon>
        <taxon>Poales</taxon>
        <taxon>Poaceae</taxon>
        <taxon>BOP clade</taxon>
        <taxon>Pooideae</taxon>
        <taxon>Poodae</taxon>
        <taxon>Poeae</taxon>
        <taxon>Poeae Chloroplast Group 1 (Aveneae type)</taxon>
        <taxon>Aveninae</taxon>
        <taxon>Avena</taxon>
    </lineage>
</organism>
<reference evidence="1" key="2">
    <citation type="submission" date="2025-09" db="UniProtKB">
        <authorList>
            <consortium name="EnsemblPlants"/>
        </authorList>
    </citation>
    <scope>IDENTIFICATION</scope>
</reference>